<evidence type="ECO:0000313" key="2">
    <source>
        <dbReference type="Proteomes" id="UP000292036"/>
    </source>
</evidence>
<protein>
    <submittedName>
        <fullName evidence="1">Uncharacterized protein</fullName>
    </submittedName>
</protein>
<dbReference type="EMBL" id="SIPS01000001">
    <property type="protein sequence ID" value="TAW29397.1"/>
    <property type="molecule type" value="Genomic_DNA"/>
</dbReference>
<accession>A0ABD7PQU3</accession>
<name>A0ABD7PQU3_RHILE</name>
<comment type="caution">
    <text evidence="1">The sequence shown here is derived from an EMBL/GenBank/DDBJ whole genome shotgun (WGS) entry which is preliminary data.</text>
</comment>
<evidence type="ECO:0000313" key="1">
    <source>
        <dbReference type="EMBL" id="TAW29397.1"/>
    </source>
</evidence>
<proteinExistence type="predicted"/>
<gene>
    <name evidence="1" type="ORF">ELI19_07765</name>
</gene>
<organism evidence="1 2">
    <name type="scientific">Rhizobium leguminosarum</name>
    <dbReference type="NCBI Taxonomy" id="384"/>
    <lineage>
        <taxon>Bacteria</taxon>
        <taxon>Pseudomonadati</taxon>
        <taxon>Pseudomonadota</taxon>
        <taxon>Alphaproteobacteria</taxon>
        <taxon>Hyphomicrobiales</taxon>
        <taxon>Rhizobiaceae</taxon>
        <taxon>Rhizobium/Agrobacterium group</taxon>
        <taxon>Rhizobium</taxon>
    </lineage>
</organism>
<dbReference type="RefSeq" id="WP_130726707.1">
    <property type="nucleotide sequence ID" value="NZ_SIPR01000001.1"/>
</dbReference>
<dbReference type="Proteomes" id="UP000292036">
    <property type="component" value="Unassembled WGS sequence"/>
</dbReference>
<sequence length="116" mass="12750">MTPAPHPCDIQVNDLLDNIEGTDVTDYFPTRFAILRKRYNERLSEIGRAATAAAKTHGEDRMDAVYATVRETLTNASMGGVGRNERPLREHLAGELEELCPSGSARARSCTMSPES</sequence>
<dbReference type="AlphaFoldDB" id="A0ABD7PQU3"/>
<reference evidence="1 2" key="1">
    <citation type="submission" date="2019-02" db="EMBL/GenBank/DDBJ databases">
        <title>The genomic architecture of introgression among sibling species of bacteria.</title>
        <authorList>
            <person name="Cavassim M.I.A."/>
            <person name="Moeskjaer S."/>
            <person name="Moslemi C."/>
            <person name="Fields B."/>
            <person name="Bachmann A."/>
            <person name="Vilhjalmsson B."/>
            <person name="Schierup M.H."/>
            <person name="Young J.P.W."/>
            <person name="Andersen S.U."/>
        </authorList>
    </citation>
    <scope>NUCLEOTIDE SEQUENCE [LARGE SCALE GENOMIC DNA]</scope>
    <source>
        <strain evidence="1 2">SM151B</strain>
    </source>
</reference>